<dbReference type="Pfam" id="PF20353">
    <property type="entry name" value="DUF6648"/>
    <property type="match status" value="2"/>
</dbReference>
<organism evidence="1 2">
    <name type="scientific">Thermoclostridium stercorarium subsp. thermolacticum DSM 2910</name>
    <dbReference type="NCBI Taxonomy" id="1121336"/>
    <lineage>
        <taxon>Bacteria</taxon>
        <taxon>Bacillati</taxon>
        <taxon>Bacillota</taxon>
        <taxon>Clostridia</taxon>
        <taxon>Eubacteriales</taxon>
        <taxon>Oscillospiraceae</taxon>
        <taxon>Thermoclostridium</taxon>
    </lineage>
</organism>
<name>A0A1B1YBJ5_THEST</name>
<dbReference type="EMBL" id="CP014672">
    <property type="protein sequence ID" value="ANW98157.1"/>
    <property type="molecule type" value="Genomic_DNA"/>
</dbReference>
<proteinExistence type="predicted"/>
<reference evidence="1 2" key="1">
    <citation type="submission" date="2016-02" db="EMBL/GenBank/DDBJ databases">
        <title>Comparison of Clostridium stercorarium subspecies using comparative genomics and transcriptomics.</title>
        <authorList>
            <person name="Schellenberg J."/>
            <person name="Thallinger G."/>
            <person name="Levin D.B."/>
            <person name="Zhang X."/>
            <person name="Alvare G."/>
            <person name="Fristensky B."/>
            <person name="Sparling R."/>
        </authorList>
    </citation>
    <scope>NUCLEOTIDE SEQUENCE [LARGE SCALE GENOMIC DNA]</scope>
    <source>
        <strain evidence="1 2">DSM 2910</strain>
    </source>
</reference>
<accession>A0A1B1YBJ5</accession>
<dbReference type="AlphaFoldDB" id="A0A1B1YBJ5"/>
<evidence type="ECO:0000313" key="2">
    <source>
        <dbReference type="Proteomes" id="UP000092971"/>
    </source>
</evidence>
<dbReference type="OrthoDB" id="1705959at2"/>
<protein>
    <submittedName>
        <fullName evidence="1">Uncharacterized protein</fullName>
    </submittedName>
</protein>
<dbReference type="RefSeq" id="WP_015358435.1">
    <property type="nucleotide sequence ID" value="NZ_CP014672.1"/>
</dbReference>
<dbReference type="Proteomes" id="UP000092971">
    <property type="component" value="Chromosome"/>
</dbReference>
<dbReference type="InterPro" id="IPR046590">
    <property type="entry name" value="DUF6648"/>
</dbReference>
<gene>
    <name evidence="1" type="ORF">CSTERTH_03420</name>
</gene>
<evidence type="ECO:0000313" key="1">
    <source>
        <dbReference type="EMBL" id="ANW98157.1"/>
    </source>
</evidence>
<sequence length="193" mass="22780">MDNKFNSFLKHRQSLLLQYKMGDLTKNEFIEANYATIERLGIEPFKRVDNVKKAIYNYHYFNVLAKFYYSMARDFPDGSKEKASLIAQSNSYYREKDKVTMTLLKLLDFRNVEAYFVKVKSKKLQNKLFEIVIKDPDVLFEINALSTPYGGMESDYIILHSTNPFILKRLKEEGVFADEKRKSLADNYINQKY</sequence>